<dbReference type="Gene3D" id="3.90.230.10">
    <property type="entry name" value="Creatinase/methionine aminopeptidase superfamily"/>
    <property type="match status" value="1"/>
</dbReference>
<feature type="binding site" evidence="6">
    <location>
        <position position="242"/>
    </location>
    <ligand>
        <name>a divalent metal cation</name>
        <dbReference type="ChEBI" id="CHEBI:60240"/>
        <label>2</label>
        <note>catalytic</note>
    </ligand>
</feature>
<evidence type="ECO:0000256" key="3">
    <source>
        <dbReference type="ARBA" id="ARBA00022670"/>
    </source>
</evidence>
<dbReference type="InterPro" id="IPR002467">
    <property type="entry name" value="Pept_M24A_MAP1"/>
</dbReference>
<evidence type="ECO:0000256" key="5">
    <source>
        <dbReference type="ARBA" id="ARBA00022801"/>
    </source>
</evidence>
<keyword evidence="2 6" id="KW-0031">Aminopeptidase</keyword>
<comment type="similarity">
    <text evidence="6">Belongs to the peptidase M24A family. Methionine aminopeptidase type 1 subfamily.</text>
</comment>
<proteinExistence type="inferred from homology"/>
<feature type="binding site" evidence="6">
    <location>
        <position position="210"/>
    </location>
    <ligand>
        <name>a divalent metal cation</name>
        <dbReference type="ChEBI" id="CHEBI:60240"/>
        <label>2</label>
        <note>catalytic</note>
    </ligand>
</feature>
<feature type="domain" description="Peptidase M24" evidence="8">
    <location>
        <begin position="14"/>
        <end position="249"/>
    </location>
</feature>
<feature type="binding site" evidence="6">
    <location>
        <position position="81"/>
    </location>
    <ligand>
        <name>substrate</name>
    </ligand>
</feature>
<dbReference type="NCBIfam" id="TIGR00500">
    <property type="entry name" value="met_pdase_I"/>
    <property type="match status" value="1"/>
</dbReference>
<dbReference type="SUPFAM" id="SSF55920">
    <property type="entry name" value="Creatinase/aminopeptidase"/>
    <property type="match status" value="1"/>
</dbReference>
<dbReference type="OrthoDB" id="9802055at2"/>
<keyword evidence="3 6" id="KW-0645">Protease</keyword>
<feature type="binding site" evidence="6">
    <location>
        <position position="110"/>
    </location>
    <ligand>
        <name>a divalent metal cation</name>
        <dbReference type="ChEBI" id="CHEBI:60240"/>
        <label>1</label>
    </ligand>
</feature>
<dbReference type="GO" id="GO:0004239">
    <property type="term" value="F:initiator methionyl aminopeptidase activity"/>
    <property type="evidence" value="ECO:0007669"/>
    <property type="project" value="UniProtKB-UniRule"/>
</dbReference>
<dbReference type="GO" id="GO:0070006">
    <property type="term" value="F:metalloaminopeptidase activity"/>
    <property type="evidence" value="ECO:0007669"/>
    <property type="project" value="UniProtKB-UniRule"/>
</dbReference>
<dbReference type="InterPro" id="IPR036005">
    <property type="entry name" value="Creatinase/aminopeptidase-like"/>
</dbReference>
<dbReference type="Proteomes" id="UP000242175">
    <property type="component" value="Chromosome small"/>
</dbReference>
<dbReference type="PANTHER" id="PTHR43330">
    <property type="entry name" value="METHIONINE AMINOPEPTIDASE"/>
    <property type="match status" value="1"/>
</dbReference>
<evidence type="ECO:0000256" key="7">
    <source>
        <dbReference type="RuleBase" id="RU003653"/>
    </source>
</evidence>
<feature type="binding site" evidence="6">
    <location>
        <position position="242"/>
    </location>
    <ligand>
        <name>a divalent metal cation</name>
        <dbReference type="ChEBI" id="CHEBI:60240"/>
        <label>1</label>
    </ligand>
</feature>
<evidence type="ECO:0000256" key="4">
    <source>
        <dbReference type="ARBA" id="ARBA00022723"/>
    </source>
</evidence>
<evidence type="ECO:0000313" key="10">
    <source>
        <dbReference type="Proteomes" id="UP000242175"/>
    </source>
</evidence>
<dbReference type="RefSeq" id="WP_089074553.1">
    <property type="nucleotide sequence ID" value="NZ_CBCSAM010000014.1"/>
</dbReference>
<dbReference type="GO" id="GO:0006508">
    <property type="term" value="P:proteolysis"/>
    <property type="evidence" value="ECO:0007669"/>
    <property type="project" value="UniProtKB-KW"/>
</dbReference>
<reference evidence="9 10" key="1">
    <citation type="journal article" date="2016" name="Int. J. Syst. Evol. Microbiol.">
        <title>Paraphotobacterium marinum gen. nov., sp. nov., a member of the family Vibrionaceae, isolated from surface seawater.</title>
        <authorList>
            <person name="Huang Z."/>
            <person name="Dong C."/>
            <person name="Shao Z."/>
        </authorList>
    </citation>
    <scope>NUCLEOTIDE SEQUENCE [LARGE SCALE GENOMIC DNA]</scope>
    <source>
        <strain evidence="9 10">NSCS20N07D</strain>
    </source>
</reference>
<dbReference type="EC" id="3.4.11.18" evidence="6 7"/>
<dbReference type="InterPro" id="IPR001714">
    <property type="entry name" value="Pept_M24_MAP"/>
</dbReference>
<dbReference type="KEGG" id="pmai:CF386_11365"/>
<keyword evidence="5 6" id="KW-0378">Hydrolase</keyword>
<gene>
    <name evidence="6 9" type="primary">map</name>
    <name evidence="9" type="ORF">CF386_11365</name>
</gene>
<dbReference type="GO" id="GO:0005829">
    <property type="term" value="C:cytosol"/>
    <property type="evidence" value="ECO:0007669"/>
    <property type="project" value="TreeGrafter"/>
</dbReference>
<evidence type="ECO:0000313" key="9">
    <source>
        <dbReference type="EMBL" id="ASK79645.1"/>
    </source>
</evidence>
<name>A0A220VH00_9GAMM</name>
<evidence type="ECO:0000256" key="1">
    <source>
        <dbReference type="ARBA" id="ARBA00002521"/>
    </source>
</evidence>
<dbReference type="CDD" id="cd01086">
    <property type="entry name" value="MetAP1"/>
    <property type="match status" value="1"/>
</dbReference>
<dbReference type="Pfam" id="PF00557">
    <property type="entry name" value="Peptidase_M24"/>
    <property type="match status" value="1"/>
</dbReference>
<evidence type="ECO:0000256" key="2">
    <source>
        <dbReference type="ARBA" id="ARBA00022438"/>
    </source>
</evidence>
<feature type="binding site" evidence="6">
    <location>
        <position position="99"/>
    </location>
    <ligand>
        <name>a divalent metal cation</name>
        <dbReference type="ChEBI" id="CHEBI:60240"/>
        <label>1</label>
    </ligand>
</feature>
<keyword evidence="10" id="KW-1185">Reference proteome</keyword>
<dbReference type="HAMAP" id="MF_01974">
    <property type="entry name" value="MetAP_1"/>
    <property type="match status" value="1"/>
</dbReference>
<feature type="binding site" evidence="6">
    <location>
        <position position="178"/>
    </location>
    <ligand>
        <name>a divalent metal cation</name>
        <dbReference type="ChEBI" id="CHEBI:60240"/>
        <label>2</label>
        <note>catalytic</note>
    </ligand>
</feature>
<comment type="cofactor">
    <cofactor evidence="6">
        <name>Co(2+)</name>
        <dbReference type="ChEBI" id="CHEBI:48828"/>
    </cofactor>
    <cofactor evidence="6">
        <name>Zn(2+)</name>
        <dbReference type="ChEBI" id="CHEBI:29105"/>
    </cofactor>
    <cofactor evidence="6">
        <name>Mn(2+)</name>
        <dbReference type="ChEBI" id="CHEBI:29035"/>
    </cofactor>
    <cofactor evidence="6">
        <name>Fe(2+)</name>
        <dbReference type="ChEBI" id="CHEBI:29033"/>
    </cofactor>
    <text evidence="6">Binds 2 divalent metal cations per subunit. Has a high-affinity and a low affinity metal-binding site. The true nature of the physiological cofactor is under debate. The enzyme is active with cobalt, zinc, manganese or divalent iron ions. Most likely, methionine aminopeptidases function as mononuclear Fe(2+)-metalloproteases under physiological conditions, and the catalytically relevant metal-binding site has been assigned to the histidine-containing high-affinity site.</text>
</comment>
<dbReference type="PROSITE" id="PS00680">
    <property type="entry name" value="MAP_1"/>
    <property type="match status" value="1"/>
</dbReference>
<dbReference type="PANTHER" id="PTHR43330:SF27">
    <property type="entry name" value="METHIONINE AMINOPEPTIDASE"/>
    <property type="match status" value="1"/>
</dbReference>
<feature type="binding site" evidence="6">
    <location>
        <position position="110"/>
    </location>
    <ligand>
        <name>a divalent metal cation</name>
        <dbReference type="ChEBI" id="CHEBI:60240"/>
        <label>2</label>
        <note>catalytic</note>
    </ligand>
</feature>
<dbReference type="AlphaFoldDB" id="A0A220VH00"/>
<comment type="catalytic activity">
    <reaction evidence="6 7">
        <text>Release of N-terminal amino acids, preferentially methionine, from peptides and arylamides.</text>
        <dbReference type="EC" id="3.4.11.18"/>
    </reaction>
</comment>
<sequence length="270" mass="30248">MNEEVSIKSADDIEKMRVAGKLASEVLEMITPFVVAGVSTEKLDKICHDYIVNEQDAIPACLNYNGFPKSVCTSINDVICHGIPNETEILKNGDILNIDVTVIKDGFHGDTSKMFMIGEVNPKDRRLIQVTQESMYEAIKVVRPGIKLGEIGTTIEKYIKSKKSASTRYTIVKDFIGHGIGEVFHEAPEVLHYKNNHSLILKPGMCFTIEPMINAGKSGIRFNDGDSWTAYTVDGKKSAQWEHTILVTEKGCEVLTLRTDEKFKRIWNHN</sequence>
<dbReference type="GO" id="GO:0046872">
    <property type="term" value="F:metal ion binding"/>
    <property type="evidence" value="ECO:0007669"/>
    <property type="project" value="UniProtKB-UniRule"/>
</dbReference>
<evidence type="ECO:0000259" key="8">
    <source>
        <dbReference type="Pfam" id="PF00557"/>
    </source>
</evidence>
<accession>A0A220VH00</accession>
<protein>
    <recommendedName>
        <fullName evidence="6 7">Methionine aminopeptidase</fullName>
        <shortName evidence="6">MAP</shortName>
        <shortName evidence="6">MetAP</shortName>
        <ecNumber evidence="6 7">3.4.11.18</ecNumber>
    </recommendedName>
    <alternativeName>
        <fullName evidence="6">Peptidase M</fullName>
    </alternativeName>
</protein>
<evidence type="ECO:0000256" key="6">
    <source>
        <dbReference type="HAMAP-Rule" id="MF_01974"/>
    </source>
</evidence>
<comment type="function">
    <text evidence="1 6">Removes the N-terminal methionine from nascent proteins. The N-terminal methionine is often cleaved when the second residue in the primary sequence is small and uncharged (Met-Ala-, Cys, Gly, Pro, Ser, Thr, or Val). Requires deformylation of the N(alpha)-formylated initiator methionine before it can be hydrolyzed.</text>
</comment>
<dbReference type="EMBL" id="CP022356">
    <property type="protein sequence ID" value="ASK79645.1"/>
    <property type="molecule type" value="Genomic_DNA"/>
</dbReference>
<comment type="subunit">
    <text evidence="6">Monomer.</text>
</comment>
<dbReference type="PRINTS" id="PR00599">
    <property type="entry name" value="MAPEPTIDASE"/>
</dbReference>
<feature type="binding site" evidence="6">
    <location>
        <position position="185"/>
    </location>
    <ligand>
        <name>substrate</name>
    </ligand>
</feature>
<dbReference type="NCBIfam" id="NF008970">
    <property type="entry name" value="PRK12318.1"/>
    <property type="match status" value="1"/>
</dbReference>
<keyword evidence="4 6" id="KW-0479">Metal-binding</keyword>
<dbReference type="InterPro" id="IPR000994">
    <property type="entry name" value="Pept_M24"/>
</dbReference>
<organism evidence="9 10">
    <name type="scientific">Paraphotobacterium marinum</name>
    <dbReference type="NCBI Taxonomy" id="1755811"/>
    <lineage>
        <taxon>Bacteria</taxon>
        <taxon>Pseudomonadati</taxon>
        <taxon>Pseudomonadota</taxon>
        <taxon>Gammaproteobacteria</taxon>
        <taxon>Vibrionales</taxon>
        <taxon>Vibrionaceae</taxon>
        <taxon>Paraphotobacterium</taxon>
    </lineage>
</organism>